<comment type="caution">
    <text evidence="4">The sequence shown here is derived from an EMBL/GenBank/DDBJ whole genome shotgun (WGS) entry which is preliminary data.</text>
</comment>
<dbReference type="Gene3D" id="3.30.1330.120">
    <property type="entry name" value="2-methylcitrate dehydratase PrpD"/>
    <property type="match status" value="1"/>
</dbReference>
<sequence>MSKYEQAMPNTKIIIDFICDTKYEDIPEEVIENAKGRILDCIGVAYSGGTESVGKVTKDFIRSYGTGKPEATIVGANMKTDVMNASFANGILMDAIDYNDHFLLSHPSVGVAPALLPVAEMVGASGKEILTAFVVGIEVYTKINQAMTTEPWYHGFHATGIWTTCGAVAVAGKLLKLDKDQMLMAWGLACSTFSGLKRNVGVHAKPFHVGRSIEGGVRSALLASLGFTSHVDAFEGKEGFMDVFCTNPHYEYIQELGKLWDLKEHPTCIKPHPSCGTTHAPMSGMMEIVKKYDFKEEDVERIDVGMTSGGSFKMFFPDPKDIYEAKFSIHFCVALVLHYKDWGLRYHTEAVVNDPAMRKLYPLVNHYLDEDLDKQVGKDFADYHAIVTVVLKDGTQYRVHAHPPVLNYDQIKEKFYDSTCNYDLITREHSDKIVDMIKNLEKYEIKDLISLIS</sequence>
<gene>
    <name evidence="4" type="ORF">SDC9_85721</name>
</gene>
<accession>A0A644ZEA5</accession>
<comment type="similarity">
    <text evidence="1">Belongs to the PrpD family.</text>
</comment>
<dbReference type="PANTHER" id="PTHR16943">
    <property type="entry name" value="2-METHYLCITRATE DEHYDRATASE-RELATED"/>
    <property type="match status" value="1"/>
</dbReference>
<evidence type="ECO:0008006" key="5">
    <source>
        <dbReference type="Google" id="ProtNLM"/>
    </source>
</evidence>
<dbReference type="SUPFAM" id="SSF103378">
    <property type="entry name" value="2-methylcitrate dehydratase PrpD"/>
    <property type="match status" value="1"/>
</dbReference>
<dbReference type="GO" id="GO:0016829">
    <property type="term" value="F:lyase activity"/>
    <property type="evidence" value="ECO:0007669"/>
    <property type="project" value="InterPro"/>
</dbReference>
<protein>
    <recommendedName>
        <fullName evidence="5">2-methylcitrate dehydratase</fullName>
    </recommendedName>
</protein>
<dbReference type="Pfam" id="PF19305">
    <property type="entry name" value="MmgE_PrpD_C"/>
    <property type="match status" value="1"/>
</dbReference>
<evidence type="ECO:0000256" key="1">
    <source>
        <dbReference type="ARBA" id="ARBA00006174"/>
    </source>
</evidence>
<evidence type="ECO:0000259" key="3">
    <source>
        <dbReference type="Pfam" id="PF19305"/>
    </source>
</evidence>
<dbReference type="PANTHER" id="PTHR16943:SF8">
    <property type="entry name" value="2-METHYLCITRATE DEHYDRATASE"/>
    <property type="match status" value="1"/>
</dbReference>
<feature type="domain" description="MmgE/PrpD C-terminal" evidence="3">
    <location>
        <begin position="272"/>
        <end position="420"/>
    </location>
</feature>
<reference evidence="4" key="1">
    <citation type="submission" date="2019-08" db="EMBL/GenBank/DDBJ databases">
        <authorList>
            <person name="Kucharzyk K."/>
            <person name="Murdoch R.W."/>
            <person name="Higgins S."/>
            <person name="Loffler F."/>
        </authorList>
    </citation>
    <scope>NUCLEOTIDE SEQUENCE</scope>
</reference>
<evidence type="ECO:0000259" key="2">
    <source>
        <dbReference type="Pfam" id="PF03972"/>
    </source>
</evidence>
<dbReference type="Gene3D" id="1.10.4100.10">
    <property type="entry name" value="2-methylcitrate dehydratase PrpD"/>
    <property type="match status" value="1"/>
</dbReference>
<feature type="domain" description="MmgE/PrpD N-terminal" evidence="2">
    <location>
        <begin position="14"/>
        <end position="251"/>
    </location>
</feature>
<dbReference type="EMBL" id="VSSQ01008518">
    <property type="protein sequence ID" value="MPM39089.1"/>
    <property type="molecule type" value="Genomic_DNA"/>
</dbReference>
<dbReference type="InterPro" id="IPR045336">
    <property type="entry name" value="MmgE_PrpD_N"/>
</dbReference>
<dbReference type="InterPro" id="IPR042188">
    <property type="entry name" value="MmgE/PrpD_sf_2"/>
</dbReference>
<evidence type="ECO:0000313" key="4">
    <source>
        <dbReference type="EMBL" id="MPM39089.1"/>
    </source>
</evidence>
<dbReference type="InterPro" id="IPR045337">
    <property type="entry name" value="MmgE_PrpD_C"/>
</dbReference>
<dbReference type="InterPro" id="IPR036148">
    <property type="entry name" value="MmgE/PrpD_sf"/>
</dbReference>
<dbReference type="InterPro" id="IPR042183">
    <property type="entry name" value="MmgE/PrpD_sf_1"/>
</dbReference>
<dbReference type="Pfam" id="PF03972">
    <property type="entry name" value="MmgE_PrpD_N"/>
    <property type="match status" value="1"/>
</dbReference>
<dbReference type="InterPro" id="IPR005656">
    <property type="entry name" value="MmgE_PrpD"/>
</dbReference>
<proteinExistence type="inferred from homology"/>
<organism evidence="4">
    <name type="scientific">bioreactor metagenome</name>
    <dbReference type="NCBI Taxonomy" id="1076179"/>
    <lineage>
        <taxon>unclassified sequences</taxon>
        <taxon>metagenomes</taxon>
        <taxon>ecological metagenomes</taxon>
    </lineage>
</organism>
<name>A0A644ZEA5_9ZZZZ</name>
<dbReference type="AlphaFoldDB" id="A0A644ZEA5"/>